<organism evidence="7 8">
    <name type="scientific">Actinoplanes regularis</name>
    <dbReference type="NCBI Taxonomy" id="52697"/>
    <lineage>
        <taxon>Bacteria</taxon>
        <taxon>Bacillati</taxon>
        <taxon>Actinomycetota</taxon>
        <taxon>Actinomycetes</taxon>
        <taxon>Micromonosporales</taxon>
        <taxon>Micromonosporaceae</taxon>
        <taxon>Actinoplanes</taxon>
    </lineage>
</organism>
<gene>
    <name evidence="7" type="ORF">SAMN06264365_114124</name>
</gene>
<dbReference type="PANTHER" id="PTHR43133:SF8">
    <property type="entry name" value="RNA POLYMERASE SIGMA FACTOR HI_1459-RELATED"/>
    <property type="match status" value="1"/>
</dbReference>
<keyword evidence="3" id="KW-0731">Sigma factor</keyword>
<proteinExistence type="inferred from homology"/>
<dbReference type="AlphaFoldDB" id="A0A239DXV8"/>
<dbReference type="NCBIfam" id="TIGR02937">
    <property type="entry name" value="sigma70-ECF"/>
    <property type="match status" value="1"/>
</dbReference>
<dbReference type="PANTHER" id="PTHR43133">
    <property type="entry name" value="RNA POLYMERASE ECF-TYPE SIGMA FACTO"/>
    <property type="match status" value="1"/>
</dbReference>
<feature type="domain" description="RNA polymerase sigma-70 region 2" evidence="6">
    <location>
        <begin position="27"/>
        <end position="94"/>
    </location>
</feature>
<dbReference type="EMBL" id="FZNR01000014">
    <property type="protein sequence ID" value="SNS36552.1"/>
    <property type="molecule type" value="Genomic_DNA"/>
</dbReference>
<evidence type="ECO:0000313" key="7">
    <source>
        <dbReference type="EMBL" id="SNS36552.1"/>
    </source>
</evidence>
<evidence type="ECO:0000256" key="3">
    <source>
        <dbReference type="ARBA" id="ARBA00023082"/>
    </source>
</evidence>
<evidence type="ECO:0000313" key="8">
    <source>
        <dbReference type="Proteomes" id="UP000198415"/>
    </source>
</evidence>
<dbReference type="InterPro" id="IPR039425">
    <property type="entry name" value="RNA_pol_sigma-70-like"/>
</dbReference>
<keyword evidence="4" id="KW-0238">DNA-binding</keyword>
<dbReference type="InterPro" id="IPR007627">
    <property type="entry name" value="RNA_pol_sigma70_r2"/>
</dbReference>
<dbReference type="InterPro" id="IPR014284">
    <property type="entry name" value="RNA_pol_sigma-70_dom"/>
</dbReference>
<dbReference type="GO" id="GO:0006352">
    <property type="term" value="P:DNA-templated transcription initiation"/>
    <property type="evidence" value="ECO:0007669"/>
    <property type="project" value="InterPro"/>
</dbReference>
<evidence type="ECO:0000256" key="5">
    <source>
        <dbReference type="ARBA" id="ARBA00023163"/>
    </source>
</evidence>
<dbReference type="Gene3D" id="1.10.1740.10">
    <property type="match status" value="1"/>
</dbReference>
<name>A0A239DXV8_9ACTN</name>
<dbReference type="GO" id="GO:0003677">
    <property type="term" value="F:DNA binding"/>
    <property type="evidence" value="ECO:0007669"/>
    <property type="project" value="UniProtKB-KW"/>
</dbReference>
<dbReference type="SUPFAM" id="SSF88946">
    <property type="entry name" value="Sigma2 domain of RNA polymerase sigma factors"/>
    <property type="match status" value="1"/>
</dbReference>
<dbReference type="Pfam" id="PF04542">
    <property type="entry name" value="Sigma70_r2"/>
    <property type="match status" value="1"/>
</dbReference>
<dbReference type="OrthoDB" id="265863at2"/>
<dbReference type="SUPFAM" id="SSF88659">
    <property type="entry name" value="Sigma3 and sigma4 domains of RNA polymerase sigma factors"/>
    <property type="match status" value="1"/>
</dbReference>
<evidence type="ECO:0000259" key="6">
    <source>
        <dbReference type="Pfam" id="PF04542"/>
    </source>
</evidence>
<keyword evidence="8" id="KW-1185">Reference proteome</keyword>
<reference evidence="7 8" key="1">
    <citation type="submission" date="2017-06" db="EMBL/GenBank/DDBJ databases">
        <authorList>
            <person name="Kim H.J."/>
            <person name="Triplett B.A."/>
        </authorList>
    </citation>
    <scope>NUCLEOTIDE SEQUENCE [LARGE SCALE GENOMIC DNA]</scope>
    <source>
        <strain evidence="7 8">DSM 43151</strain>
    </source>
</reference>
<accession>A0A239DXV8</accession>
<evidence type="ECO:0000256" key="2">
    <source>
        <dbReference type="ARBA" id="ARBA00023015"/>
    </source>
</evidence>
<dbReference type="Gene3D" id="1.10.10.10">
    <property type="entry name" value="Winged helix-like DNA-binding domain superfamily/Winged helix DNA-binding domain"/>
    <property type="match status" value="1"/>
</dbReference>
<dbReference type="Proteomes" id="UP000198415">
    <property type="component" value="Unassembled WGS sequence"/>
</dbReference>
<evidence type="ECO:0000256" key="4">
    <source>
        <dbReference type="ARBA" id="ARBA00023125"/>
    </source>
</evidence>
<dbReference type="GO" id="GO:0016987">
    <property type="term" value="F:sigma factor activity"/>
    <property type="evidence" value="ECO:0007669"/>
    <property type="project" value="UniProtKB-KW"/>
</dbReference>
<dbReference type="InterPro" id="IPR013325">
    <property type="entry name" value="RNA_pol_sigma_r2"/>
</dbReference>
<dbReference type="InterPro" id="IPR036388">
    <property type="entry name" value="WH-like_DNA-bd_sf"/>
</dbReference>
<dbReference type="InterPro" id="IPR013324">
    <property type="entry name" value="RNA_pol_sigma_r3/r4-like"/>
</dbReference>
<comment type="similarity">
    <text evidence="1">Belongs to the sigma-70 factor family. ECF subfamily.</text>
</comment>
<sequence>MRQAVAENLTAVVRDARAGDEQAWSSLVEAYGPGLRAIARRFRIPPDQVGDLSQATWLQLFNGIDRLQHPEALGSWLAVTMRRFCLHAVAGRERECPMTGLDEWLVQPGDAPETGLLRAEQAASVRRALARLPERQRQLLWHMATDPDARYTEISARLDIPVGAIGPTRARALGRLRRLLLDEERASHYTHQSGS</sequence>
<keyword evidence="2" id="KW-0805">Transcription regulation</keyword>
<evidence type="ECO:0000256" key="1">
    <source>
        <dbReference type="ARBA" id="ARBA00010641"/>
    </source>
</evidence>
<keyword evidence="5" id="KW-0804">Transcription</keyword>
<protein>
    <submittedName>
        <fullName evidence="7">RNA polymerase sigma factor, sigma-70 family</fullName>
    </submittedName>
</protein>
<dbReference type="RefSeq" id="WP_089296647.1">
    <property type="nucleotide sequence ID" value="NZ_BOMU01000070.1"/>
</dbReference>